<dbReference type="EMBL" id="JAFNEN010000877">
    <property type="protein sequence ID" value="KAG8176471.1"/>
    <property type="molecule type" value="Genomic_DNA"/>
</dbReference>
<evidence type="ECO:0000313" key="4">
    <source>
        <dbReference type="Proteomes" id="UP000827092"/>
    </source>
</evidence>
<protein>
    <recommendedName>
        <fullName evidence="2">Integrase p58-like C-terminal domain-containing protein</fullName>
    </recommendedName>
</protein>
<reference evidence="3 4" key="1">
    <citation type="journal article" date="2022" name="Nat. Ecol. Evol.">
        <title>A masculinizing supergene underlies an exaggerated male reproductive morph in a spider.</title>
        <authorList>
            <person name="Hendrickx F."/>
            <person name="De Corte Z."/>
            <person name="Sonet G."/>
            <person name="Van Belleghem S.M."/>
            <person name="Kostlbacher S."/>
            <person name="Vangestel C."/>
        </authorList>
    </citation>
    <scope>NUCLEOTIDE SEQUENCE [LARGE SCALE GENOMIC DNA]</scope>
    <source>
        <strain evidence="3">W744_W776</strain>
    </source>
</reference>
<feature type="domain" description="Integrase p58-like C-terminal" evidence="2">
    <location>
        <begin position="59"/>
        <end position="92"/>
    </location>
</feature>
<name>A0AAV6TYA7_9ARAC</name>
<dbReference type="Proteomes" id="UP000827092">
    <property type="component" value="Unassembled WGS sequence"/>
</dbReference>
<feature type="region of interest" description="Disordered" evidence="1">
    <location>
        <begin position="100"/>
        <end position="134"/>
    </location>
</feature>
<accession>A0AAV6TYA7</accession>
<feature type="compositionally biased region" description="Polar residues" evidence="1">
    <location>
        <begin position="102"/>
        <end position="133"/>
    </location>
</feature>
<proteinExistence type="predicted"/>
<sequence length="290" mass="33033">MQHVYRNIYQNLENAAAKQSRLRDNVAKSKSFELGQKVYLYTPATNQSTGRAFSKKFSGPFRVIQKHSDLNYTIQDNDKPFSKSVKVHVDRLFDYTERRSDLQLSSQVSTENSNTLTSTQIADNGPNYSNQFSWYDDPELAVHTPSLPQNREIRSQDTAVNNREPSPDNTPLGPTNKPLDKNETNITTQTKQIGTRTEQPQTIPKQVTHSYNLRSRPAQVANTNSSLSNRVLGWALNSGDENSTNILDKMSNALANHLSLDLERDQINNILIRPQETKIFYNSFLEDIHF</sequence>
<evidence type="ECO:0000313" key="3">
    <source>
        <dbReference type="EMBL" id="KAG8176471.1"/>
    </source>
</evidence>
<gene>
    <name evidence="3" type="ORF">JTE90_026074</name>
</gene>
<feature type="compositionally biased region" description="Polar residues" evidence="1">
    <location>
        <begin position="156"/>
        <end position="173"/>
    </location>
</feature>
<dbReference type="Pfam" id="PF22938">
    <property type="entry name" value="Integrase_p58_C"/>
    <property type="match status" value="1"/>
</dbReference>
<keyword evidence="4" id="KW-1185">Reference proteome</keyword>
<comment type="caution">
    <text evidence="3">The sequence shown here is derived from an EMBL/GenBank/DDBJ whole genome shotgun (WGS) entry which is preliminary data.</text>
</comment>
<organism evidence="3 4">
    <name type="scientific">Oedothorax gibbosus</name>
    <dbReference type="NCBI Taxonomy" id="931172"/>
    <lineage>
        <taxon>Eukaryota</taxon>
        <taxon>Metazoa</taxon>
        <taxon>Ecdysozoa</taxon>
        <taxon>Arthropoda</taxon>
        <taxon>Chelicerata</taxon>
        <taxon>Arachnida</taxon>
        <taxon>Araneae</taxon>
        <taxon>Araneomorphae</taxon>
        <taxon>Entelegynae</taxon>
        <taxon>Araneoidea</taxon>
        <taxon>Linyphiidae</taxon>
        <taxon>Erigoninae</taxon>
        <taxon>Oedothorax</taxon>
    </lineage>
</organism>
<evidence type="ECO:0000259" key="2">
    <source>
        <dbReference type="Pfam" id="PF22938"/>
    </source>
</evidence>
<dbReference type="InterPro" id="IPR054465">
    <property type="entry name" value="Integrase_p58-like_C"/>
</dbReference>
<dbReference type="AlphaFoldDB" id="A0AAV6TYA7"/>
<evidence type="ECO:0000256" key="1">
    <source>
        <dbReference type="SAM" id="MobiDB-lite"/>
    </source>
</evidence>
<feature type="region of interest" description="Disordered" evidence="1">
    <location>
        <begin position="156"/>
        <end position="185"/>
    </location>
</feature>